<keyword evidence="13" id="KW-0812">Transmembrane</keyword>
<feature type="active site" description="Charge relay system; for autoendoproteolytic cleavage activity" evidence="12">
    <location>
        <position position="250"/>
    </location>
</feature>
<keyword evidence="4 12" id="KW-0210">Decarboxylase</keyword>
<feature type="active site" description="Schiff-base intermediate with substrate; via pyruvic acid; for decarboxylase activity" evidence="12">
    <location>
        <position position="250"/>
    </location>
</feature>
<evidence type="ECO:0000256" key="12">
    <source>
        <dbReference type="HAMAP-Rule" id="MF_00662"/>
    </source>
</evidence>
<keyword evidence="9 12" id="KW-0456">Lyase</keyword>
<feature type="active site" description="Charge relay system; for autoendoproteolytic cleavage activity" evidence="12">
    <location>
        <position position="147"/>
    </location>
</feature>
<comment type="pathway">
    <text evidence="12">Phospholipid metabolism; phosphatidylethanolamine biosynthesis; phosphatidylethanolamine from CDP-diacylglycerol: step 2/2.</text>
</comment>
<feature type="chain" id="PRO_5044906879" description="Phosphatidylserine decarboxylase beta chain" evidence="12">
    <location>
        <begin position="1"/>
        <end position="249"/>
    </location>
</feature>
<gene>
    <name evidence="12" type="primary">psd</name>
    <name evidence="14" type="ORF">NBRC116591_06690</name>
</gene>
<keyword evidence="7 12" id="KW-0865">Zymogen</keyword>
<feature type="active site" description="Charge relay system; for autoendoproteolytic cleavage activity" evidence="12">
    <location>
        <position position="90"/>
    </location>
</feature>
<accession>A0ABQ0A5C4</accession>
<name>A0ABQ0A5C4_9GAMM</name>
<dbReference type="RefSeq" id="WP_353301682.1">
    <property type="nucleotide sequence ID" value="NZ_BAABWN010000002.1"/>
</dbReference>
<evidence type="ECO:0000313" key="14">
    <source>
        <dbReference type="EMBL" id="GAA6166859.1"/>
    </source>
</evidence>
<proteinExistence type="inferred from homology"/>
<keyword evidence="10 12" id="KW-1208">Phospholipid metabolism</keyword>
<evidence type="ECO:0000313" key="15">
    <source>
        <dbReference type="Proteomes" id="UP001465153"/>
    </source>
</evidence>
<comment type="pathway">
    <text evidence="1">Lipid metabolism.</text>
</comment>
<comment type="caution">
    <text evidence="14">The sequence shown here is derived from an EMBL/GenBank/DDBJ whole genome shotgun (WGS) entry which is preliminary data.</text>
</comment>
<protein>
    <recommendedName>
        <fullName evidence="12">Phosphatidylserine decarboxylase proenzyme</fullName>
        <ecNumber evidence="12">4.1.1.65</ecNumber>
    </recommendedName>
    <component>
        <recommendedName>
            <fullName evidence="12">Phosphatidylserine decarboxylase alpha chain</fullName>
        </recommendedName>
    </component>
    <component>
        <recommendedName>
            <fullName evidence="12">Phosphatidylserine decarboxylase beta chain</fullName>
        </recommendedName>
    </component>
</protein>
<dbReference type="PANTHER" id="PTHR10067:SF6">
    <property type="entry name" value="PHOSPHATIDYLSERINE DECARBOXYLASE PROENZYME, MITOCHONDRIAL"/>
    <property type="match status" value="1"/>
</dbReference>
<feature type="site" description="Cleavage (non-hydrolytic); by autocatalysis" evidence="12">
    <location>
        <begin position="249"/>
        <end position="250"/>
    </location>
</feature>
<evidence type="ECO:0000256" key="5">
    <source>
        <dbReference type="ARBA" id="ARBA00023098"/>
    </source>
</evidence>
<dbReference type="InterPro" id="IPR003817">
    <property type="entry name" value="PS_Dcarbxylase"/>
</dbReference>
<comment type="subunit">
    <text evidence="12">Heterodimer of a large membrane-associated beta subunit and a small pyruvoyl-containing alpha subunit.</text>
</comment>
<comment type="similarity">
    <text evidence="12">Belongs to the phosphatidylserine decarboxylase family. PSD-B subfamily. Prokaryotic type I sub-subfamily.</text>
</comment>
<keyword evidence="2 12" id="KW-1003">Cell membrane</keyword>
<comment type="cofactor">
    <cofactor evidence="12">
        <name>pyruvate</name>
        <dbReference type="ChEBI" id="CHEBI:15361"/>
    </cofactor>
    <text evidence="12">Binds 1 pyruvoyl group covalently per subunit.</text>
</comment>
<comment type="catalytic activity">
    <reaction evidence="12">
        <text>a 1,2-diacyl-sn-glycero-3-phospho-L-serine + H(+) = a 1,2-diacyl-sn-glycero-3-phosphoethanolamine + CO2</text>
        <dbReference type="Rhea" id="RHEA:20828"/>
        <dbReference type="ChEBI" id="CHEBI:15378"/>
        <dbReference type="ChEBI" id="CHEBI:16526"/>
        <dbReference type="ChEBI" id="CHEBI:57262"/>
        <dbReference type="ChEBI" id="CHEBI:64612"/>
        <dbReference type="EC" id="4.1.1.65"/>
    </reaction>
</comment>
<keyword evidence="3 12" id="KW-0444">Lipid biosynthesis</keyword>
<dbReference type="InterPro" id="IPR033178">
    <property type="entry name" value="PSD_type1_pro"/>
</dbReference>
<reference evidence="14 15" key="1">
    <citation type="submission" date="2024-04" db="EMBL/GenBank/DDBJ databases">
        <title>Draft genome sequence of Sessilibacter corallicola NBRC 116591.</title>
        <authorList>
            <person name="Miyakawa T."/>
            <person name="Kusuya Y."/>
            <person name="Miura T."/>
        </authorList>
    </citation>
    <scope>NUCLEOTIDE SEQUENCE [LARGE SCALE GENOMIC DNA]</scope>
    <source>
        <strain evidence="14 15">KU-00831-HH</strain>
    </source>
</reference>
<dbReference type="Proteomes" id="UP001465153">
    <property type="component" value="Unassembled WGS sequence"/>
</dbReference>
<dbReference type="EMBL" id="BAABWN010000002">
    <property type="protein sequence ID" value="GAA6166859.1"/>
    <property type="molecule type" value="Genomic_DNA"/>
</dbReference>
<evidence type="ECO:0000256" key="9">
    <source>
        <dbReference type="ARBA" id="ARBA00023239"/>
    </source>
</evidence>
<organism evidence="14 15">
    <name type="scientific">Sessilibacter corallicola</name>
    <dbReference type="NCBI Taxonomy" id="2904075"/>
    <lineage>
        <taxon>Bacteria</taxon>
        <taxon>Pseudomonadati</taxon>
        <taxon>Pseudomonadota</taxon>
        <taxon>Gammaproteobacteria</taxon>
        <taxon>Cellvibrionales</taxon>
        <taxon>Cellvibrionaceae</taxon>
        <taxon>Sessilibacter</taxon>
    </lineage>
</organism>
<keyword evidence="5 12" id="KW-0443">Lipid metabolism</keyword>
<evidence type="ECO:0000256" key="1">
    <source>
        <dbReference type="ARBA" id="ARBA00005189"/>
    </source>
</evidence>
<evidence type="ECO:0000256" key="13">
    <source>
        <dbReference type="SAM" id="Phobius"/>
    </source>
</evidence>
<evidence type="ECO:0000256" key="6">
    <source>
        <dbReference type="ARBA" id="ARBA00023136"/>
    </source>
</evidence>
<feature type="transmembrane region" description="Helical" evidence="13">
    <location>
        <begin position="192"/>
        <end position="216"/>
    </location>
</feature>
<keyword evidence="8 12" id="KW-0594">Phospholipid biosynthesis</keyword>
<dbReference type="NCBIfam" id="TIGR00163">
    <property type="entry name" value="PS_decarb"/>
    <property type="match status" value="1"/>
</dbReference>
<keyword evidence="11 12" id="KW-0670">Pyruvate</keyword>
<keyword evidence="15" id="KW-1185">Reference proteome</keyword>
<keyword evidence="13" id="KW-1133">Transmembrane helix</keyword>
<dbReference type="PANTHER" id="PTHR10067">
    <property type="entry name" value="PHOSPHATIDYLSERINE DECARBOXYLASE"/>
    <property type="match status" value="1"/>
</dbReference>
<evidence type="ECO:0000256" key="8">
    <source>
        <dbReference type="ARBA" id="ARBA00023209"/>
    </source>
</evidence>
<dbReference type="Pfam" id="PF02666">
    <property type="entry name" value="PS_Dcarbxylase"/>
    <property type="match status" value="1"/>
</dbReference>
<keyword evidence="6 12" id="KW-0472">Membrane</keyword>
<feature type="chain" id="PRO_5044906880" description="Phosphatidylserine decarboxylase alpha chain" evidence="12">
    <location>
        <begin position="250"/>
        <end position="282"/>
    </location>
</feature>
<dbReference type="EC" id="4.1.1.65" evidence="12"/>
<evidence type="ECO:0000256" key="3">
    <source>
        <dbReference type="ARBA" id="ARBA00022516"/>
    </source>
</evidence>
<comment type="subcellular location">
    <subcellularLocation>
        <location evidence="12">Cell membrane</location>
        <topology evidence="12">Peripheral membrane protein</topology>
    </subcellularLocation>
</comment>
<comment type="PTM">
    <text evidence="12">Is synthesized initially as an inactive proenzyme. Formation of the active enzyme involves a self-maturation process in which the active site pyruvoyl group is generated from an internal serine residue via an autocatalytic post-translational modification. Two non-identical subunits are generated from the proenzyme in this reaction, and the pyruvate is formed at the N-terminus of the alpha chain, which is derived from the carboxyl end of the proenzyme. The autoendoproteolytic cleavage occurs by a canonical serine protease mechanism, in which the side chain hydroxyl group of the serine supplies its oxygen atom to form the C-terminus of the beta chain, while the remainder of the serine residue undergoes an oxidative deamination to produce ammonia and the pyruvoyl prosthetic group on the alpha chain. During this reaction, the Ser that is part of the protease active site of the proenzyme becomes the pyruvoyl prosthetic group, which constitutes an essential element of the active site of the mature decarboxylase.</text>
</comment>
<evidence type="ECO:0000256" key="11">
    <source>
        <dbReference type="ARBA" id="ARBA00023317"/>
    </source>
</evidence>
<dbReference type="HAMAP" id="MF_00662">
    <property type="entry name" value="PS_decarb_PSD_B_type1"/>
    <property type="match status" value="1"/>
</dbReference>
<comment type="function">
    <text evidence="12">Catalyzes the formation of phosphatidylethanolamine (PtdEtn) from phosphatidylserine (PtdSer).</text>
</comment>
<evidence type="ECO:0000256" key="10">
    <source>
        <dbReference type="ARBA" id="ARBA00023264"/>
    </source>
</evidence>
<evidence type="ECO:0000256" key="2">
    <source>
        <dbReference type="ARBA" id="ARBA00022475"/>
    </source>
</evidence>
<feature type="modified residue" description="Pyruvic acid (Ser); by autocatalysis" evidence="12">
    <location>
        <position position="250"/>
    </location>
</feature>
<dbReference type="InterPro" id="IPR033177">
    <property type="entry name" value="PSD-B"/>
</dbReference>
<sequence>MKDTLFSAFQYLTPQHLLSRAAGCLAESTNQRFKNFFINRFINHYDVDMSQAVRKTADEFTCFNDFFTRELVPDARPFSDAENQIISPADGAISQLGPIDNGRIVQAKNQWFTLGELLGGQHDIATQFSGGSFATIYLSPKDYHRVHMPIAGKLTSMIHIPGDLFSVNQATANKVPRLFARNERLVCIFDTAIGPVAVILVGAMIVASIETVWAGLVTPQKKNIRSWQYTNTDEIVLNKGDEMGRFKLGSTVVLLFPKNTVNFEQECVAEAKIQMGENLATI</sequence>
<evidence type="ECO:0000256" key="4">
    <source>
        <dbReference type="ARBA" id="ARBA00022793"/>
    </source>
</evidence>
<evidence type="ECO:0000256" key="7">
    <source>
        <dbReference type="ARBA" id="ARBA00023145"/>
    </source>
</evidence>